<evidence type="ECO:0000313" key="1">
    <source>
        <dbReference type="EMBL" id="SBP28465.1"/>
    </source>
</evidence>
<dbReference type="AlphaFoldDB" id="A0A1A7YEV3"/>
<organism evidence="1">
    <name type="scientific">Iconisemion striatum</name>
    <dbReference type="NCBI Taxonomy" id="60296"/>
    <lineage>
        <taxon>Eukaryota</taxon>
        <taxon>Metazoa</taxon>
        <taxon>Chordata</taxon>
        <taxon>Craniata</taxon>
        <taxon>Vertebrata</taxon>
        <taxon>Euteleostomi</taxon>
        <taxon>Actinopterygii</taxon>
        <taxon>Neopterygii</taxon>
        <taxon>Teleostei</taxon>
        <taxon>Neoteleostei</taxon>
        <taxon>Acanthomorphata</taxon>
        <taxon>Ovalentaria</taxon>
        <taxon>Atherinomorphae</taxon>
        <taxon>Cyprinodontiformes</taxon>
        <taxon>Nothobranchiidae</taxon>
        <taxon>Iconisemion</taxon>
    </lineage>
</organism>
<accession>A0A1A7YEV3</accession>
<protein>
    <submittedName>
        <fullName evidence="1">Uncharacterized protein</fullName>
    </submittedName>
</protein>
<sequence length="47" mass="5402">MVESPVHQLIELCRNLLIITNSNQNIGAKKQLKHAGEQILRTRVEQH</sequence>
<reference evidence="1" key="2">
    <citation type="submission" date="2016-06" db="EMBL/GenBank/DDBJ databases">
        <title>The genome of a short-lived fish provides insights into sex chromosome evolution and the genetic control of aging.</title>
        <authorList>
            <person name="Reichwald K."/>
            <person name="Felder M."/>
            <person name="Petzold A."/>
            <person name="Koch P."/>
            <person name="Groth M."/>
            <person name="Platzer M."/>
        </authorList>
    </citation>
    <scope>NUCLEOTIDE SEQUENCE</scope>
    <source>
        <tissue evidence="1">Brain</tissue>
    </source>
</reference>
<gene>
    <name evidence="1" type="primary">Nfu_g_1_007384</name>
</gene>
<feature type="non-terminal residue" evidence="1">
    <location>
        <position position="47"/>
    </location>
</feature>
<reference evidence="1" key="1">
    <citation type="submission" date="2016-05" db="EMBL/GenBank/DDBJ databases">
        <authorList>
            <person name="Lavstsen T."/>
            <person name="Jespersen J.S."/>
        </authorList>
    </citation>
    <scope>NUCLEOTIDE SEQUENCE</scope>
    <source>
        <tissue evidence="1">Brain</tissue>
    </source>
</reference>
<dbReference type="EMBL" id="HADX01006233">
    <property type="protein sequence ID" value="SBP28465.1"/>
    <property type="molecule type" value="Transcribed_RNA"/>
</dbReference>
<name>A0A1A7YEV3_9TELE</name>
<proteinExistence type="predicted"/>